<keyword evidence="8" id="KW-0963">Cytoplasm</keyword>
<evidence type="ECO:0000256" key="3">
    <source>
        <dbReference type="ARBA" id="ARBA00022598"/>
    </source>
</evidence>
<dbReference type="InterPro" id="IPR042176">
    <property type="entry name" value="Pantoate_ligase_C"/>
</dbReference>
<feature type="binding site" evidence="8">
    <location>
        <begin position="184"/>
        <end position="187"/>
    </location>
    <ligand>
        <name>ATP</name>
        <dbReference type="ChEBI" id="CHEBI:30616"/>
    </ligand>
</feature>
<dbReference type="EC" id="6.3.2.1" evidence="8"/>
<dbReference type="InterPro" id="IPR003721">
    <property type="entry name" value="Pantoate_ligase"/>
</dbReference>
<dbReference type="PANTHER" id="PTHR21299:SF1">
    <property type="entry name" value="PANTOATE--BETA-ALANINE LIGASE"/>
    <property type="match status" value="1"/>
</dbReference>
<feature type="binding site" evidence="8">
    <location>
        <position position="176"/>
    </location>
    <ligand>
        <name>ATP</name>
        <dbReference type="ChEBI" id="CHEBI:30616"/>
    </ligand>
</feature>
<dbReference type="FunFam" id="3.30.1300.10:FF:000001">
    <property type="entry name" value="Pantothenate synthetase"/>
    <property type="match status" value="1"/>
</dbReference>
<organism evidence="9 10">
    <name type="scientific">Methylomonas lenta</name>
    <dbReference type="NCBI Taxonomy" id="980561"/>
    <lineage>
        <taxon>Bacteria</taxon>
        <taxon>Pseudomonadati</taxon>
        <taxon>Pseudomonadota</taxon>
        <taxon>Gammaproteobacteria</taxon>
        <taxon>Methylococcales</taxon>
        <taxon>Methylococcaceae</taxon>
        <taxon>Methylomonas</taxon>
    </lineage>
</organism>
<evidence type="ECO:0000256" key="5">
    <source>
        <dbReference type="ARBA" id="ARBA00022741"/>
    </source>
</evidence>
<evidence type="ECO:0000256" key="4">
    <source>
        <dbReference type="ARBA" id="ARBA00022655"/>
    </source>
</evidence>
<evidence type="ECO:0000256" key="7">
    <source>
        <dbReference type="ARBA" id="ARBA00048258"/>
    </source>
</evidence>
<keyword evidence="5 8" id="KW-0547">Nucleotide-binding</keyword>
<gene>
    <name evidence="8" type="primary">panC</name>
    <name evidence="9" type="ORF">A1359_19220</name>
</gene>
<keyword evidence="3 8" id="KW-0436">Ligase</keyword>
<dbReference type="GO" id="GO:0005524">
    <property type="term" value="F:ATP binding"/>
    <property type="evidence" value="ECO:0007669"/>
    <property type="project" value="UniProtKB-KW"/>
</dbReference>
<dbReference type="SUPFAM" id="SSF52374">
    <property type="entry name" value="Nucleotidylyl transferase"/>
    <property type="match status" value="1"/>
</dbReference>
<keyword evidence="6 8" id="KW-0067">ATP-binding</keyword>
<dbReference type="UniPathway" id="UPA00028">
    <property type="reaction ID" value="UER00005"/>
</dbReference>
<accession>A0A177NUA2</accession>
<dbReference type="AlphaFoldDB" id="A0A177NUA2"/>
<feature type="binding site" evidence="8">
    <location>
        <position position="61"/>
    </location>
    <ligand>
        <name>(R)-pantoate</name>
        <dbReference type="ChEBI" id="CHEBI:15980"/>
    </ligand>
</feature>
<comment type="function">
    <text evidence="8">Catalyzes the condensation of pantoate with beta-alanine in an ATP-dependent reaction via a pantoyl-adenylate intermediate.</text>
</comment>
<dbReference type="FunFam" id="3.40.50.620:FF:000013">
    <property type="entry name" value="Pantothenate synthetase"/>
    <property type="match status" value="1"/>
</dbReference>
<dbReference type="NCBIfam" id="TIGR00125">
    <property type="entry name" value="cyt_tran_rel"/>
    <property type="match status" value="1"/>
</dbReference>
<comment type="subunit">
    <text evidence="8">Homodimer.</text>
</comment>
<dbReference type="CDD" id="cd00560">
    <property type="entry name" value="PanC"/>
    <property type="match status" value="1"/>
</dbReference>
<evidence type="ECO:0000313" key="10">
    <source>
        <dbReference type="Proteomes" id="UP000078476"/>
    </source>
</evidence>
<dbReference type="NCBIfam" id="TIGR00018">
    <property type="entry name" value="panC"/>
    <property type="match status" value="1"/>
</dbReference>
<keyword evidence="4 8" id="KW-0566">Pantothenate biosynthesis</keyword>
<dbReference type="EMBL" id="LUUI01000008">
    <property type="protein sequence ID" value="OAI21555.1"/>
    <property type="molecule type" value="Genomic_DNA"/>
</dbReference>
<feature type="binding site" evidence="8">
    <location>
        <begin position="30"/>
        <end position="37"/>
    </location>
    <ligand>
        <name>ATP</name>
        <dbReference type="ChEBI" id="CHEBI:30616"/>
    </ligand>
</feature>
<comment type="subcellular location">
    <subcellularLocation>
        <location evidence="8">Cytoplasm</location>
    </subcellularLocation>
</comment>
<evidence type="ECO:0000256" key="2">
    <source>
        <dbReference type="ARBA" id="ARBA00009256"/>
    </source>
</evidence>
<feature type="binding site" evidence="8">
    <location>
        <begin position="147"/>
        <end position="150"/>
    </location>
    <ligand>
        <name>ATP</name>
        <dbReference type="ChEBI" id="CHEBI:30616"/>
    </ligand>
</feature>
<proteinExistence type="inferred from homology"/>
<comment type="caution">
    <text evidence="9">The sequence shown here is derived from an EMBL/GenBank/DDBJ whole genome shotgun (WGS) entry which is preliminary data.</text>
</comment>
<keyword evidence="10" id="KW-1185">Reference proteome</keyword>
<dbReference type="RefSeq" id="WP_066976370.1">
    <property type="nucleotide sequence ID" value="NZ_LUUI01000008.1"/>
</dbReference>
<feature type="binding site" evidence="8">
    <location>
        <position position="61"/>
    </location>
    <ligand>
        <name>beta-alanine</name>
        <dbReference type="ChEBI" id="CHEBI:57966"/>
    </ligand>
</feature>
<dbReference type="Gene3D" id="3.40.50.620">
    <property type="entry name" value="HUPs"/>
    <property type="match status" value="1"/>
</dbReference>
<dbReference type="Proteomes" id="UP000078476">
    <property type="component" value="Unassembled WGS sequence"/>
</dbReference>
<dbReference type="OrthoDB" id="9773087at2"/>
<dbReference type="GO" id="GO:0015940">
    <property type="term" value="P:pantothenate biosynthetic process"/>
    <property type="evidence" value="ECO:0007669"/>
    <property type="project" value="UniProtKB-UniRule"/>
</dbReference>
<feature type="binding site" evidence="8">
    <location>
        <position position="153"/>
    </location>
    <ligand>
        <name>(R)-pantoate</name>
        <dbReference type="ChEBI" id="CHEBI:15980"/>
    </ligand>
</feature>
<dbReference type="Pfam" id="PF02569">
    <property type="entry name" value="Pantoate_ligase"/>
    <property type="match status" value="1"/>
</dbReference>
<protein>
    <recommendedName>
        <fullName evidence="8">Pantothenate synthetase</fullName>
        <shortName evidence="8">PS</shortName>
        <ecNumber evidence="8">6.3.2.1</ecNumber>
    </recommendedName>
    <alternativeName>
        <fullName evidence="8">Pantoate--beta-alanine ligase</fullName>
    </alternativeName>
    <alternativeName>
        <fullName evidence="8">Pantoate-activating enzyme</fullName>
    </alternativeName>
</protein>
<dbReference type="Gene3D" id="3.30.1300.10">
    <property type="entry name" value="Pantoate-beta-alanine ligase, C-terminal domain"/>
    <property type="match status" value="1"/>
</dbReference>
<evidence type="ECO:0000256" key="8">
    <source>
        <dbReference type="HAMAP-Rule" id="MF_00158"/>
    </source>
</evidence>
<reference evidence="9 10" key="1">
    <citation type="submission" date="2016-03" db="EMBL/GenBank/DDBJ databases">
        <authorList>
            <person name="Ploux O."/>
        </authorList>
    </citation>
    <scope>NUCLEOTIDE SEQUENCE [LARGE SCALE GENOMIC DNA]</scope>
    <source>
        <strain evidence="9 10">R-45370</strain>
    </source>
</reference>
<dbReference type="InterPro" id="IPR014729">
    <property type="entry name" value="Rossmann-like_a/b/a_fold"/>
</dbReference>
<comment type="pathway">
    <text evidence="1 8">Cofactor biosynthesis; (R)-pantothenate biosynthesis; (R)-pantothenate from (R)-pantoate and beta-alanine: step 1/1.</text>
</comment>
<feature type="active site" description="Proton donor" evidence="8">
    <location>
        <position position="37"/>
    </location>
</feature>
<dbReference type="PANTHER" id="PTHR21299">
    <property type="entry name" value="CYTIDYLATE KINASE/PANTOATE-BETA-ALANINE LIGASE"/>
    <property type="match status" value="1"/>
</dbReference>
<dbReference type="GO" id="GO:0004592">
    <property type="term" value="F:pantoate-beta-alanine ligase activity"/>
    <property type="evidence" value="ECO:0007669"/>
    <property type="project" value="UniProtKB-UniRule"/>
</dbReference>
<comment type="similarity">
    <text evidence="2 8">Belongs to the pantothenate synthetase family.</text>
</comment>
<sequence>MQIINSIQTLKNTIHPWRQAGEKIAFVPTMGNLHDGHIQLVRTARQQADRVVVSIFVNPVQFGPNEDFASYPRTEQQDQEKLNACGIDLLFLPSVAEMYPQPLQTQVSIKGLSTMLCGASRPGHFDGVAVVVCKLLNMVQPDVLLLGEKDFQQLAVVKQMVTDLNMPTHIQSVPTVRQADGLALSSRNAYLSASERQRAPMLYQALCAVRDAIISGAIDYQALVSQQTQTLVSAGFLVDYFQICRSTDLMPATLADQHLVILIAAKLGKTRLIDNVYFSKQTL</sequence>
<name>A0A177NUA2_9GAMM</name>
<evidence type="ECO:0000313" key="9">
    <source>
        <dbReference type="EMBL" id="OAI21555.1"/>
    </source>
</evidence>
<comment type="catalytic activity">
    <reaction evidence="7 8">
        <text>(R)-pantoate + beta-alanine + ATP = (R)-pantothenate + AMP + diphosphate + H(+)</text>
        <dbReference type="Rhea" id="RHEA:10912"/>
        <dbReference type="ChEBI" id="CHEBI:15378"/>
        <dbReference type="ChEBI" id="CHEBI:15980"/>
        <dbReference type="ChEBI" id="CHEBI:29032"/>
        <dbReference type="ChEBI" id="CHEBI:30616"/>
        <dbReference type="ChEBI" id="CHEBI:33019"/>
        <dbReference type="ChEBI" id="CHEBI:57966"/>
        <dbReference type="ChEBI" id="CHEBI:456215"/>
        <dbReference type="EC" id="6.3.2.1"/>
    </reaction>
</comment>
<comment type="miscellaneous">
    <text evidence="8">The reaction proceeds by a bi uni uni bi ping pong mechanism.</text>
</comment>
<dbReference type="GO" id="GO:0005829">
    <property type="term" value="C:cytosol"/>
    <property type="evidence" value="ECO:0007669"/>
    <property type="project" value="TreeGrafter"/>
</dbReference>
<dbReference type="STRING" id="980561.A1359_19220"/>
<dbReference type="HAMAP" id="MF_00158">
    <property type="entry name" value="PanC"/>
    <property type="match status" value="1"/>
</dbReference>
<evidence type="ECO:0000256" key="6">
    <source>
        <dbReference type="ARBA" id="ARBA00022840"/>
    </source>
</evidence>
<evidence type="ECO:0000256" key="1">
    <source>
        <dbReference type="ARBA" id="ARBA00004990"/>
    </source>
</evidence>
<dbReference type="InterPro" id="IPR004821">
    <property type="entry name" value="Cyt_trans-like"/>
</dbReference>